<organism evidence="6 7">
    <name type="scientific">Thiopseudomonas denitrificans</name>
    <dbReference type="NCBI Taxonomy" id="1501432"/>
    <lineage>
        <taxon>Bacteria</taxon>
        <taxon>Pseudomonadati</taxon>
        <taxon>Pseudomonadota</taxon>
        <taxon>Gammaproteobacteria</taxon>
        <taxon>Pseudomonadales</taxon>
        <taxon>Pseudomonadaceae</taxon>
        <taxon>Thiopseudomonas</taxon>
    </lineage>
</organism>
<evidence type="ECO:0000256" key="1">
    <source>
        <dbReference type="ARBA" id="ARBA00022801"/>
    </source>
</evidence>
<comment type="caution">
    <text evidence="6">The sequence shown here is derived from an EMBL/GenBank/DDBJ whole genome shotgun (WGS) entry which is preliminary data.</text>
</comment>
<evidence type="ECO:0000256" key="4">
    <source>
        <dbReference type="PROSITE-ProRule" id="PRU01161"/>
    </source>
</evidence>
<dbReference type="InterPro" id="IPR016035">
    <property type="entry name" value="Acyl_Trfase/lysoPLipase"/>
</dbReference>
<evidence type="ECO:0000256" key="2">
    <source>
        <dbReference type="ARBA" id="ARBA00022963"/>
    </source>
</evidence>
<accession>A0A4V3D4N1</accession>
<dbReference type="Pfam" id="PF01734">
    <property type="entry name" value="Patatin"/>
    <property type="match status" value="1"/>
</dbReference>
<protein>
    <submittedName>
        <fullName evidence="6">NTE family protein</fullName>
    </submittedName>
</protein>
<name>A0A4V3D4N1_9GAMM</name>
<dbReference type="Gene3D" id="3.40.1090.10">
    <property type="entry name" value="Cytosolic phospholipase A2 catalytic domain"/>
    <property type="match status" value="2"/>
</dbReference>
<sequence length="401" mass="44305">MSIGEHLFRKKIVRPAPPVTGLILSGGGARAAYQVGVLKAIGDLWPQPEENPFQVIVGTSAGAINAVSLACGAVHFKRSIQQLEQVWQNFTTNKVYRTDWPGVLQQAMRFSRVHLLGLGRGQVPLALLNNEPLRELLASELDFSGISLAIARRKLRAIGITAFSYQDAQSTTFYQSRGTVLPWQRYRRQGVPTRLGLDHLLASASIPLLFPPVRLGSSFYGDGAVRQAAPISPALHLGANRILVVGVNSRLQEQANSRLQLRAPTLAQISGHLLNSTFTDNLESDLELLERLNQLGNLIPGEYHHLQEGLAPVEVLVIQPSQIIDDIAVRHRHQLPSSIRTFLRGPGATRSTGGGVLSYLLFEKDYCRELVELGYQDAIAQKERLQRFFEPCLQHEPGHRP</sequence>
<dbReference type="InterPro" id="IPR050301">
    <property type="entry name" value="NTE"/>
</dbReference>
<feature type="short sequence motif" description="DGA/G" evidence="4">
    <location>
        <begin position="222"/>
        <end position="224"/>
    </location>
</feature>
<dbReference type="Proteomes" id="UP000294575">
    <property type="component" value="Unassembled WGS sequence"/>
</dbReference>
<keyword evidence="1 4" id="KW-0378">Hydrolase</keyword>
<dbReference type="InterPro" id="IPR002641">
    <property type="entry name" value="PNPLA_dom"/>
</dbReference>
<evidence type="ECO:0000313" key="7">
    <source>
        <dbReference type="Proteomes" id="UP000294575"/>
    </source>
</evidence>
<keyword evidence="3 4" id="KW-0443">Lipid metabolism</keyword>
<feature type="short sequence motif" description="GXSXG" evidence="4">
    <location>
        <begin position="58"/>
        <end position="62"/>
    </location>
</feature>
<dbReference type="PROSITE" id="PS51635">
    <property type="entry name" value="PNPLA"/>
    <property type="match status" value="1"/>
</dbReference>
<dbReference type="EMBL" id="SNYK01000010">
    <property type="protein sequence ID" value="TDQ36897.1"/>
    <property type="molecule type" value="Genomic_DNA"/>
</dbReference>
<comment type="caution">
    <text evidence="4">Lacks conserved residue(s) required for the propagation of feature annotation.</text>
</comment>
<evidence type="ECO:0000313" key="6">
    <source>
        <dbReference type="EMBL" id="TDQ36897.1"/>
    </source>
</evidence>
<dbReference type="CDD" id="cd07209">
    <property type="entry name" value="Pat_hypo_Ecoli_Z1214_like"/>
    <property type="match status" value="1"/>
</dbReference>
<proteinExistence type="predicted"/>
<gene>
    <name evidence="6" type="ORF">DFQ45_110112</name>
</gene>
<dbReference type="RefSeq" id="WP_240622539.1">
    <property type="nucleotide sequence ID" value="NZ_LNJZ01000009.1"/>
</dbReference>
<dbReference type="SUPFAM" id="SSF52151">
    <property type="entry name" value="FabD/lysophospholipase-like"/>
    <property type="match status" value="1"/>
</dbReference>
<keyword evidence="7" id="KW-1185">Reference proteome</keyword>
<feature type="active site" description="Nucleophile" evidence="4">
    <location>
        <position position="60"/>
    </location>
</feature>
<feature type="active site" description="Proton acceptor" evidence="4">
    <location>
        <position position="222"/>
    </location>
</feature>
<dbReference type="GO" id="GO:0016042">
    <property type="term" value="P:lipid catabolic process"/>
    <property type="evidence" value="ECO:0007669"/>
    <property type="project" value="UniProtKB-UniRule"/>
</dbReference>
<evidence type="ECO:0000256" key="3">
    <source>
        <dbReference type="ARBA" id="ARBA00023098"/>
    </source>
</evidence>
<dbReference type="PANTHER" id="PTHR14226">
    <property type="entry name" value="NEUROPATHY TARGET ESTERASE/SWISS CHEESE D.MELANOGASTER"/>
    <property type="match status" value="1"/>
</dbReference>
<keyword evidence="2 4" id="KW-0442">Lipid degradation</keyword>
<reference evidence="6 7" key="1">
    <citation type="submission" date="2019-03" db="EMBL/GenBank/DDBJ databases">
        <title>Genomic Encyclopedia of Type Strains, Phase IV (KMG-IV): sequencing the most valuable type-strain genomes for metagenomic binning, comparative biology and taxonomic classification.</title>
        <authorList>
            <person name="Goeker M."/>
        </authorList>
    </citation>
    <scope>NUCLEOTIDE SEQUENCE [LARGE SCALE GENOMIC DNA]</scope>
    <source>
        <strain evidence="6 7">DSM 28679</strain>
    </source>
</reference>
<dbReference type="AlphaFoldDB" id="A0A4V3D4N1"/>
<feature type="domain" description="PNPLA" evidence="5">
    <location>
        <begin position="22"/>
        <end position="235"/>
    </location>
</feature>
<evidence type="ECO:0000259" key="5">
    <source>
        <dbReference type="PROSITE" id="PS51635"/>
    </source>
</evidence>
<dbReference type="GO" id="GO:0016787">
    <property type="term" value="F:hydrolase activity"/>
    <property type="evidence" value="ECO:0007669"/>
    <property type="project" value="UniProtKB-UniRule"/>
</dbReference>
<dbReference type="PANTHER" id="PTHR14226:SF57">
    <property type="entry name" value="BLR7027 PROTEIN"/>
    <property type="match status" value="1"/>
</dbReference>